<dbReference type="STRING" id="637679.GCA_001550055_00327"/>
<dbReference type="RefSeq" id="WP_068308147.1">
    <property type="nucleotide sequence ID" value="NZ_FNAK01000001.1"/>
</dbReference>
<keyword evidence="1" id="KW-0808">Transferase</keyword>
<reference evidence="4 5" key="1">
    <citation type="submission" date="2016-10" db="EMBL/GenBank/DDBJ databases">
        <authorList>
            <person name="de Groot N.N."/>
        </authorList>
    </citation>
    <scope>NUCLEOTIDE SEQUENCE [LARGE SCALE GENOMIC DNA]</scope>
    <source>
        <strain evidence="4 5">CGMCC 1.9109</strain>
    </source>
</reference>
<keyword evidence="5" id="KW-1185">Reference proteome</keyword>
<evidence type="ECO:0000313" key="4">
    <source>
        <dbReference type="EMBL" id="SDD39749.1"/>
    </source>
</evidence>
<organism evidence="4 5">
    <name type="scientific">Kordiimonas lacus</name>
    <dbReference type="NCBI Taxonomy" id="637679"/>
    <lineage>
        <taxon>Bacteria</taxon>
        <taxon>Pseudomonadati</taxon>
        <taxon>Pseudomonadota</taxon>
        <taxon>Alphaproteobacteria</taxon>
        <taxon>Kordiimonadales</taxon>
        <taxon>Kordiimonadaceae</taxon>
        <taxon>Kordiimonas</taxon>
    </lineage>
</organism>
<dbReference type="EMBL" id="FNAK01000001">
    <property type="protein sequence ID" value="SDD39749.1"/>
    <property type="molecule type" value="Genomic_DNA"/>
</dbReference>
<dbReference type="InterPro" id="IPR000182">
    <property type="entry name" value="GNAT_dom"/>
</dbReference>
<evidence type="ECO:0000259" key="3">
    <source>
        <dbReference type="PROSITE" id="PS51186"/>
    </source>
</evidence>
<dbReference type="GO" id="GO:0016747">
    <property type="term" value="F:acyltransferase activity, transferring groups other than amino-acyl groups"/>
    <property type="evidence" value="ECO:0007669"/>
    <property type="project" value="InterPro"/>
</dbReference>
<protein>
    <submittedName>
        <fullName evidence="4">N-acetylglutamate synthase, GNAT family</fullName>
    </submittedName>
</protein>
<proteinExistence type="predicted"/>
<keyword evidence="2" id="KW-0012">Acyltransferase</keyword>
<dbReference type="Proteomes" id="UP000183685">
    <property type="component" value="Unassembled WGS sequence"/>
</dbReference>
<evidence type="ECO:0000313" key="5">
    <source>
        <dbReference type="Proteomes" id="UP000183685"/>
    </source>
</evidence>
<dbReference type="OrthoDB" id="118465at2"/>
<name>A0A1G6UEQ8_9PROT</name>
<dbReference type="Pfam" id="PF00583">
    <property type="entry name" value="Acetyltransf_1"/>
    <property type="match status" value="1"/>
</dbReference>
<evidence type="ECO:0000256" key="2">
    <source>
        <dbReference type="ARBA" id="ARBA00023315"/>
    </source>
</evidence>
<evidence type="ECO:0000256" key="1">
    <source>
        <dbReference type="ARBA" id="ARBA00022679"/>
    </source>
</evidence>
<dbReference type="InterPro" id="IPR016181">
    <property type="entry name" value="Acyl_CoA_acyltransferase"/>
</dbReference>
<accession>A0A1G6UEQ8</accession>
<sequence length="181" mass="20205">MTQTPDFTHRVATKEDIPELTTIMHASIGTLQDSFLTPEQVQASFELMGMDTQLIEDGTYYAIQCGNEIVGCGGWSRRETLYGANHTKGRNPRLLDPASEAARIRAMYTHPDWARRGIGRLIMDLCESKAREEGFQTCQLMATLSGEPLYKVCGYEPVVYEEVPTSLGVNVPLIKMEKSLV</sequence>
<dbReference type="SUPFAM" id="SSF55729">
    <property type="entry name" value="Acyl-CoA N-acyltransferases (Nat)"/>
    <property type="match status" value="1"/>
</dbReference>
<feature type="domain" description="N-acetyltransferase" evidence="3">
    <location>
        <begin position="7"/>
        <end position="181"/>
    </location>
</feature>
<dbReference type="AlphaFoldDB" id="A0A1G6UEQ8"/>
<dbReference type="CDD" id="cd04301">
    <property type="entry name" value="NAT_SF"/>
    <property type="match status" value="1"/>
</dbReference>
<dbReference type="Gene3D" id="3.40.630.30">
    <property type="match status" value="1"/>
</dbReference>
<dbReference type="PANTHER" id="PTHR43877:SF1">
    <property type="entry name" value="ACETYLTRANSFERASE"/>
    <property type="match status" value="1"/>
</dbReference>
<dbReference type="PANTHER" id="PTHR43877">
    <property type="entry name" value="AMINOALKYLPHOSPHONATE N-ACETYLTRANSFERASE-RELATED-RELATED"/>
    <property type="match status" value="1"/>
</dbReference>
<gene>
    <name evidence="4" type="ORF">SAMN04488071_0563</name>
</gene>
<dbReference type="InterPro" id="IPR050832">
    <property type="entry name" value="Bact_Acetyltransf"/>
</dbReference>
<dbReference type="PROSITE" id="PS51186">
    <property type="entry name" value="GNAT"/>
    <property type="match status" value="1"/>
</dbReference>